<dbReference type="InParanoid" id="A0A263CVF6"/>
<keyword evidence="3" id="KW-1185">Reference proteome</keyword>
<dbReference type="OrthoDB" id="178899at2"/>
<dbReference type="Pfam" id="PF13738">
    <property type="entry name" value="Pyr_redox_3"/>
    <property type="match status" value="1"/>
</dbReference>
<proteinExistence type="predicted"/>
<dbReference type="Gene3D" id="3.50.50.60">
    <property type="entry name" value="FAD/NAD(P)-binding domain"/>
    <property type="match status" value="1"/>
</dbReference>
<accession>A0A263CVF6</accession>
<dbReference type="PRINTS" id="PR00411">
    <property type="entry name" value="PNDRDTASEI"/>
</dbReference>
<dbReference type="PANTHER" id="PTHR43539">
    <property type="entry name" value="FLAVIN-BINDING MONOOXYGENASE-LIKE PROTEIN (AFU_ORTHOLOGUE AFUA_4G09220)"/>
    <property type="match status" value="1"/>
</dbReference>
<protein>
    <submittedName>
        <fullName evidence="2">Pyridine nucleotide-disulfide oxidoreductase</fullName>
    </submittedName>
</protein>
<evidence type="ECO:0000256" key="1">
    <source>
        <dbReference type="ARBA" id="ARBA00023002"/>
    </source>
</evidence>
<dbReference type="AlphaFoldDB" id="A0A263CVF6"/>
<dbReference type="GO" id="GO:0004497">
    <property type="term" value="F:monooxygenase activity"/>
    <property type="evidence" value="ECO:0007669"/>
    <property type="project" value="TreeGrafter"/>
</dbReference>
<dbReference type="InterPro" id="IPR050982">
    <property type="entry name" value="Auxin_biosynth/cation_transpt"/>
</dbReference>
<dbReference type="PANTHER" id="PTHR43539:SF78">
    <property type="entry name" value="FLAVIN-CONTAINING MONOOXYGENASE"/>
    <property type="match status" value="1"/>
</dbReference>
<dbReference type="GO" id="GO:0050660">
    <property type="term" value="F:flavin adenine dinucleotide binding"/>
    <property type="evidence" value="ECO:0007669"/>
    <property type="project" value="TreeGrafter"/>
</dbReference>
<dbReference type="SUPFAM" id="SSF51905">
    <property type="entry name" value="FAD/NAD(P)-binding domain"/>
    <property type="match status" value="1"/>
</dbReference>
<comment type="caution">
    <text evidence="2">The sequence shown here is derived from an EMBL/GenBank/DDBJ whole genome shotgun (WGS) entry which is preliminary data.</text>
</comment>
<evidence type="ECO:0000313" key="2">
    <source>
        <dbReference type="EMBL" id="OZM70103.1"/>
    </source>
</evidence>
<name>A0A263CVF6_9PSEU</name>
<dbReference type="InterPro" id="IPR036188">
    <property type="entry name" value="FAD/NAD-bd_sf"/>
</dbReference>
<organism evidence="2 3">
    <name type="scientific">Amycolatopsis antarctica</name>
    <dbReference type="NCBI Taxonomy" id="1854586"/>
    <lineage>
        <taxon>Bacteria</taxon>
        <taxon>Bacillati</taxon>
        <taxon>Actinomycetota</taxon>
        <taxon>Actinomycetes</taxon>
        <taxon>Pseudonocardiales</taxon>
        <taxon>Pseudonocardiaceae</taxon>
        <taxon>Amycolatopsis</taxon>
    </lineage>
</organism>
<dbReference type="EMBL" id="NKYE01000024">
    <property type="protein sequence ID" value="OZM70103.1"/>
    <property type="molecule type" value="Genomic_DNA"/>
</dbReference>
<gene>
    <name evidence="2" type="ORF">CFN78_26890</name>
</gene>
<dbReference type="RefSeq" id="WP_094865881.1">
    <property type="nucleotide sequence ID" value="NZ_NKYE01000024.1"/>
</dbReference>
<dbReference type="PRINTS" id="PR00368">
    <property type="entry name" value="FADPNR"/>
</dbReference>
<evidence type="ECO:0000313" key="3">
    <source>
        <dbReference type="Proteomes" id="UP000242444"/>
    </source>
</evidence>
<sequence>MREAAPAAEVHRADVVVIGAGQAGLSAAFFLRRSGYPNWRRGAESGFLVLDHAARPGGAWQYRWPTLSLDRVHGLYDLPGMAFGEPDGRRPAAEVVPEYFGRFERTFDLPVLRPAEVRAVRDAGREPGGAVTAGRLIVESDAGSWAARAVVNATGTWDRPFWPRYPGQESFTGRQLHTAGYPGPGEFRGRRVVVVGGGTSAVQLLIEIASVAAETTWVTRRPPVFREGPFTAELGRAAVARVDEAVRAGRPPDSVVGVTGLMLTPEVREARDRGILDRLPMFERITPRGVAWADGTERRADVILWATGFRAAIDHLAPLHVREPGGGIVMDGTRVVADPRLHLVGYGPSASTVGANRAGRGAVREIRELLARVPSGL</sequence>
<dbReference type="Proteomes" id="UP000242444">
    <property type="component" value="Unassembled WGS sequence"/>
</dbReference>
<reference evidence="2 3" key="1">
    <citation type="submission" date="2017-07" db="EMBL/GenBank/DDBJ databases">
        <title>Amycolatopsis antarcticus sp. nov., isolated from the surface of an Antarcticus brown macroalga.</title>
        <authorList>
            <person name="Wang J."/>
            <person name="Leiva S."/>
            <person name="Huang J."/>
            <person name="Huang Y."/>
        </authorList>
    </citation>
    <scope>NUCLEOTIDE SEQUENCE [LARGE SCALE GENOMIC DNA]</scope>
    <source>
        <strain evidence="2 3">AU-G6</strain>
    </source>
</reference>
<keyword evidence="1" id="KW-0560">Oxidoreductase</keyword>